<evidence type="ECO:0000313" key="3">
    <source>
        <dbReference type="Proteomes" id="UP001163846"/>
    </source>
</evidence>
<feature type="region of interest" description="Disordered" evidence="1">
    <location>
        <begin position="212"/>
        <end position="380"/>
    </location>
</feature>
<reference evidence="2" key="1">
    <citation type="submission" date="2022-08" db="EMBL/GenBank/DDBJ databases">
        <authorList>
            <consortium name="DOE Joint Genome Institute"/>
            <person name="Min B."/>
            <person name="Riley R."/>
            <person name="Sierra-Patev S."/>
            <person name="Naranjo-Ortiz M."/>
            <person name="Looney B."/>
            <person name="Konkel Z."/>
            <person name="Slot J.C."/>
            <person name="Sakamoto Y."/>
            <person name="Steenwyk J.L."/>
            <person name="Rokas A."/>
            <person name="Carro J."/>
            <person name="Camarero S."/>
            <person name="Ferreira P."/>
            <person name="Molpeceres G."/>
            <person name="Ruiz-Duenas F.J."/>
            <person name="Serrano A."/>
            <person name="Henrissat B."/>
            <person name="Drula E."/>
            <person name="Hughes K.W."/>
            <person name="Mata J.L."/>
            <person name="Ishikawa N.K."/>
            <person name="Vargas-Isla R."/>
            <person name="Ushijima S."/>
            <person name="Smith C.A."/>
            <person name="Ahrendt S."/>
            <person name="Andreopoulos W."/>
            <person name="He G."/>
            <person name="Labutti K."/>
            <person name="Lipzen A."/>
            <person name="Ng V."/>
            <person name="Sandor L."/>
            <person name="Barry K."/>
            <person name="Martinez A.T."/>
            <person name="Xiao Y."/>
            <person name="Gibbons J.G."/>
            <person name="Terashima K."/>
            <person name="Hibbett D.S."/>
            <person name="Grigoriev I.V."/>
        </authorList>
    </citation>
    <scope>NUCLEOTIDE SEQUENCE</scope>
    <source>
        <strain evidence="2">TFB9207</strain>
    </source>
</reference>
<dbReference type="EMBL" id="MU805948">
    <property type="protein sequence ID" value="KAJ3844715.1"/>
    <property type="molecule type" value="Genomic_DNA"/>
</dbReference>
<dbReference type="Proteomes" id="UP001163846">
    <property type="component" value="Unassembled WGS sequence"/>
</dbReference>
<gene>
    <name evidence="2" type="ORF">F5878DRAFT_637151</name>
</gene>
<name>A0AA38PKP1_9AGAR</name>
<comment type="caution">
    <text evidence="2">The sequence shown here is derived from an EMBL/GenBank/DDBJ whole genome shotgun (WGS) entry which is preliminary data.</text>
</comment>
<evidence type="ECO:0000313" key="2">
    <source>
        <dbReference type="EMBL" id="KAJ3844715.1"/>
    </source>
</evidence>
<feature type="region of interest" description="Disordered" evidence="1">
    <location>
        <begin position="417"/>
        <end position="495"/>
    </location>
</feature>
<dbReference type="AlphaFoldDB" id="A0AA38PKP1"/>
<feature type="compositionally biased region" description="Polar residues" evidence="1">
    <location>
        <begin position="238"/>
        <end position="267"/>
    </location>
</feature>
<sequence>MSDYTSSSDSDQDLDYWDFTPKMSYFPVSNARDTPWTMEQFTQASRNRREHCSLQTVSTRQIVELPKMHQISNGFLRENDRLLYTAKHPSVLACLEYARVHWRLPPNVADGILALAALETFLHPFDPAHWLFWSNEQKDQTAKVVQRHIGRRNPIIYHPLSWSVLDWKFRLSGIHNKQLPEVLHCKPWYNTLVLSTYLKDLPVRGPVLRKRKIQPPLETNTEQADDADQLPAKRSRANRAQPSYKAASTETLSETEKPSLNISTLQSPMDPARVAPVTLSQPPEPTANPTGSTRRSTTRLSRIPSAHPSARASSSMSSSPTPSSTVLLPPEYSRTRSSSRLSTRTLVNDIRDLSPATSSATTTADSSSAAKGKKKAVDEPVETKPRLIGILDVVDDGLASIASAIADGETDFVLPRLTRSRSGASRTERASSGPFRSQQGRKNRANNNAHPYPKKSARDLVRSNAEAAAEQKSDKSDALPSAPAPRRRKTKGSRR</sequence>
<feature type="compositionally biased region" description="Basic residues" evidence="1">
    <location>
        <begin position="485"/>
        <end position="495"/>
    </location>
</feature>
<feature type="compositionally biased region" description="Low complexity" evidence="1">
    <location>
        <begin position="354"/>
        <end position="370"/>
    </location>
</feature>
<feature type="compositionally biased region" description="Low complexity" evidence="1">
    <location>
        <begin position="290"/>
        <end position="324"/>
    </location>
</feature>
<evidence type="ECO:0000256" key="1">
    <source>
        <dbReference type="SAM" id="MobiDB-lite"/>
    </source>
</evidence>
<feature type="compositionally biased region" description="Low complexity" evidence="1">
    <location>
        <begin position="335"/>
        <end position="346"/>
    </location>
</feature>
<proteinExistence type="predicted"/>
<organism evidence="2 3">
    <name type="scientific">Lentinula raphanica</name>
    <dbReference type="NCBI Taxonomy" id="153919"/>
    <lineage>
        <taxon>Eukaryota</taxon>
        <taxon>Fungi</taxon>
        <taxon>Dikarya</taxon>
        <taxon>Basidiomycota</taxon>
        <taxon>Agaricomycotina</taxon>
        <taxon>Agaricomycetes</taxon>
        <taxon>Agaricomycetidae</taxon>
        <taxon>Agaricales</taxon>
        <taxon>Marasmiineae</taxon>
        <taxon>Omphalotaceae</taxon>
        <taxon>Lentinula</taxon>
    </lineage>
</organism>
<protein>
    <submittedName>
        <fullName evidence="2">Uncharacterized protein</fullName>
    </submittedName>
</protein>
<accession>A0AA38PKP1</accession>
<keyword evidence="3" id="KW-1185">Reference proteome</keyword>